<dbReference type="PROSITE" id="PS51375">
    <property type="entry name" value="PPR"/>
    <property type="match status" value="3"/>
</dbReference>
<feature type="repeat" description="PPR" evidence="2">
    <location>
        <begin position="197"/>
        <end position="231"/>
    </location>
</feature>
<dbReference type="NCBIfam" id="TIGR00756">
    <property type="entry name" value="PPR"/>
    <property type="match status" value="3"/>
</dbReference>
<organism evidence="4 5">
    <name type="scientific">Solanum verrucosum</name>
    <dbReference type="NCBI Taxonomy" id="315347"/>
    <lineage>
        <taxon>Eukaryota</taxon>
        <taxon>Viridiplantae</taxon>
        <taxon>Streptophyta</taxon>
        <taxon>Embryophyta</taxon>
        <taxon>Tracheophyta</taxon>
        <taxon>Spermatophyta</taxon>
        <taxon>Magnoliopsida</taxon>
        <taxon>eudicotyledons</taxon>
        <taxon>Gunneridae</taxon>
        <taxon>Pentapetalae</taxon>
        <taxon>asterids</taxon>
        <taxon>lamiids</taxon>
        <taxon>Solanales</taxon>
        <taxon>Solanaceae</taxon>
        <taxon>Solanoideae</taxon>
        <taxon>Solaneae</taxon>
        <taxon>Solanum</taxon>
    </lineage>
</organism>
<accession>A0AAF0UCA6</accession>
<evidence type="ECO:0000313" key="4">
    <source>
        <dbReference type="EMBL" id="WMV42941.1"/>
    </source>
</evidence>
<sequence>MAKRRCCQIVRGSSLASSDFSEDLWKTVWEEDEIGSERDSGAEEPKVVALPKRRAEINYKIYGLDLSDSKWSQVADKIHEAEKIIWPQEPKRIDGKCKIITDKILSSQEKDDSFTLIAEWVQLLQPSRVDWINLLDRLKKQNASLYLKIAVNVLGEESFETNIRDYSKLIDAHARDNRLEDAKRIVKKMSENEIVLDILTSTTMVHMYSKAGDLDRANAAFESLRTQGFLPDMGVYNFMILAYVNAGDPKKGESLMREMEARDIKPSKEIFMALLRSFVQHGDVNGAQRIATKMHRQDVVEAQQRWPFLSQQCLQKRSPGDGRETKTPLELFLEGGYPYKSEMLHLASDKESLSNTGSTSEEG</sequence>
<keyword evidence="1" id="KW-0677">Repeat</keyword>
<dbReference type="InterPro" id="IPR011990">
    <property type="entry name" value="TPR-like_helical_dom_sf"/>
</dbReference>
<feature type="repeat" description="PPR" evidence="2">
    <location>
        <begin position="162"/>
        <end position="196"/>
    </location>
</feature>
<gene>
    <name evidence="4" type="ORF">MTR67_036326</name>
</gene>
<keyword evidence="5" id="KW-1185">Reference proteome</keyword>
<dbReference type="AlphaFoldDB" id="A0AAF0UCA6"/>
<dbReference type="PANTHER" id="PTHR46862:SF2">
    <property type="entry name" value="OS02G0611400 PROTEIN"/>
    <property type="match status" value="1"/>
</dbReference>
<name>A0AAF0UCA6_SOLVR</name>
<protein>
    <recommendedName>
        <fullName evidence="3">PROP1-like PPR domain-containing protein</fullName>
    </recommendedName>
</protein>
<dbReference type="EMBL" id="CP133619">
    <property type="protein sequence ID" value="WMV42941.1"/>
    <property type="molecule type" value="Genomic_DNA"/>
</dbReference>
<evidence type="ECO:0000259" key="3">
    <source>
        <dbReference type="Pfam" id="PF17177"/>
    </source>
</evidence>
<dbReference type="PANTHER" id="PTHR46862">
    <property type="entry name" value="OS07G0661900 PROTEIN"/>
    <property type="match status" value="1"/>
</dbReference>
<dbReference type="InterPro" id="IPR002885">
    <property type="entry name" value="PPR_rpt"/>
</dbReference>
<evidence type="ECO:0000256" key="2">
    <source>
        <dbReference type="PROSITE-ProRule" id="PRU00708"/>
    </source>
</evidence>
<dbReference type="Pfam" id="PF17177">
    <property type="entry name" value="PPR_long"/>
    <property type="match status" value="1"/>
</dbReference>
<proteinExistence type="predicted"/>
<reference evidence="4" key="1">
    <citation type="submission" date="2023-08" db="EMBL/GenBank/DDBJ databases">
        <title>A de novo genome assembly of Solanum verrucosum Schlechtendal, a Mexican diploid species geographically isolated from the other diploid A-genome species in potato relatives.</title>
        <authorList>
            <person name="Hosaka K."/>
        </authorList>
    </citation>
    <scope>NUCLEOTIDE SEQUENCE</scope>
    <source>
        <tissue evidence="4">Young leaves</tissue>
    </source>
</reference>
<dbReference type="Proteomes" id="UP001234989">
    <property type="component" value="Chromosome 8"/>
</dbReference>
<evidence type="ECO:0000256" key="1">
    <source>
        <dbReference type="ARBA" id="ARBA00022737"/>
    </source>
</evidence>
<feature type="domain" description="PROP1-like PPR" evidence="3">
    <location>
        <begin position="174"/>
        <end position="294"/>
    </location>
</feature>
<dbReference type="Gene3D" id="1.25.40.10">
    <property type="entry name" value="Tetratricopeptide repeat domain"/>
    <property type="match status" value="1"/>
</dbReference>
<feature type="repeat" description="PPR" evidence="2">
    <location>
        <begin position="232"/>
        <end position="266"/>
    </location>
</feature>
<evidence type="ECO:0000313" key="5">
    <source>
        <dbReference type="Proteomes" id="UP001234989"/>
    </source>
</evidence>
<dbReference type="InterPro" id="IPR033443">
    <property type="entry name" value="PROP1-like_PPR_dom"/>
</dbReference>